<keyword evidence="2" id="KW-1185">Reference proteome</keyword>
<organism evidence="1 2">
    <name type="scientific">Nocardioides lentus</name>
    <dbReference type="NCBI Taxonomy" id="338077"/>
    <lineage>
        <taxon>Bacteria</taxon>
        <taxon>Bacillati</taxon>
        <taxon>Actinomycetota</taxon>
        <taxon>Actinomycetes</taxon>
        <taxon>Propionibacteriales</taxon>
        <taxon>Nocardioidaceae</taxon>
        <taxon>Nocardioides</taxon>
    </lineage>
</organism>
<sequence length="86" mass="8888">MSDTSRRSFIAAGGVGVGALAITGAGAFTASASASATPSADRAKERVVAFVPDHTTDELHLLVDEREVVVHDRDLVVRLLNAAGSR</sequence>
<gene>
    <name evidence="1" type="ORF">GCM10009737_21710</name>
</gene>
<reference evidence="1 2" key="1">
    <citation type="journal article" date="2019" name="Int. J. Syst. Evol. Microbiol.">
        <title>The Global Catalogue of Microorganisms (GCM) 10K type strain sequencing project: providing services to taxonomists for standard genome sequencing and annotation.</title>
        <authorList>
            <consortium name="The Broad Institute Genomics Platform"/>
            <consortium name="The Broad Institute Genome Sequencing Center for Infectious Disease"/>
            <person name="Wu L."/>
            <person name="Ma J."/>
        </authorList>
    </citation>
    <scope>NUCLEOTIDE SEQUENCE [LARGE SCALE GENOMIC DNA]</scope>
    <source>
        <strain evidence="1 2">JCM 14046</strain>
    </source>
</reference>
<dbReference type="EMBL" id="BAAAMY010000005">
    <property type="protein sequence ID" value="GAA1919830.1"/>
    <property type="molecule type" value="Genomic_DNA"/>
</dbReference>
<dbReference type="PROSITE" id="PS51318">
    <property type="entry name" value="TAT"/>
    <property type="match status" value="1"/>
</dbReference>
<evidence type="ECO:0008006" key="3">
    <source>
        <dbReference type="Google" id="ProtNLM"/>
    </source>
</evidence>
<accession>A0ABN2PER6</accession>
<dbReference type="Proteomes" id="UP001501612">
    <property type="component" value="Unassembled WGS sequence"/>
</dbReference>
<evidence type="ECO:0000313" key="2">
    <source>
        <dbReference type="Proteomes" id="UP001501612"/>
    </source>
</evidence>
<evidence type="ECO:0000313" key="1">
    <source>
        <dbReference type="EMBL" id="GAA1919830.1"/>
    </source>
</evidence>
<name>A0ABN2PER6_9ACTN</name>
<dbReference type="RefSeq" id="WP_344007046.1">
    <property type="nucleotide sequence ID" value="NZ_BAAAMY010000005.1"/>
</dbReference>
<proteinExistence type="predicted"/>
<protein>
    <recommendedName>
        <fullName evidence="3">Twin-arginine translocation signal domain-containing protein</fullName>
    </recommendedName>
</protein>
<dbReference type="InterPro" id="IPR006311">
    <property type="entry name" value="TAT_signal"/>
</dbReference>
<comment type="caution">
    <text evidence="1">The sequence shown here is derived from an EMBL/GenBank/DDBJ whole genome shotgun (WGS) entry which is preliminary data.</text>
</comment>